<comment type="caution">
    <text evidence="2">The sequence shown here is derived from an EMBL/GenBank/DDBJ whole genome shotgun (WGS) entry which is preliminary data.</text>
</comment>
<protein>
    <submittedName>
        <fullName evidence="2">Uncharacterized protein</fullName>
    </submittedName>
</protein>
<evidence type="ECO:0000313" key="3">
    <source>
        <dbReference type="Proteomes" id="UP001194696"/>
    </source>
</evidence>
<sequence length="371" mass="41236">MNNSTNGGARRQDRGKARSKASVVVIGEEDDDDDDFDLPGIDELFSDDIPRKIRRVESSEITNKASKYSNPDMVMNEQVTAKAKTAEDDPWLMSDLQVDQDIDLFTPSPTSNHGELLARNVNGPPHKIPSAMSTRSTVSQTQNALNEIDQLFIDGSPTRSPSTRFQTPFEDRELSEQRSPTLYVGATGIYPPDQDMDDYGAGEVVLFEDPQQDEPMGGNSVIVSDAQDVGCPIADDDVKPETQDKPCIDPKEDPSMVAVSEQASETAEQVAGELDPPRVTHTFTLPHSSSAFKERLKQLSSGFHTSMDDMMDAIIDVEHLRTSVEKTLTDRQELLHQRGERIHCQARQLQEEASTLHSKTRDNMLRAIQHE</sequence>
<keyword evidence="3" id="KW-1185">Reference proteome</keyword>
<dbReference type="EMBL" id="JAAAIM010000415">
    <property type="protein sequence ID" value="KAG0288366.1"/>
    <property type="molecule type" value="Genomic_DNA"/>
</dbReference>
<feature type="compositionally biased region" description="Polar residues" evidence="1">
    <location>
        <begin position="157"/>
        <end position="166"/>
    </location>
</feature>
<feature type="region of interest" description="Disordered" evidence="1">
    <location>
        <begin position="153"/>
        <end position="178"/>
    </location>
</feature>
<reference evidence="2 3" key="1">
    <citation type="journal article" date="2020" name="Fungal Divers.">
        <title>Resolving the Mortierellaceae phylogeny through synthesis of multi-gene phylogenetics and phylogenomics.</title>
        <authorList>
            <person name="Vandepol N."/>
            <person name="Liber J."/>
            <person name="Desiro A."/>
            <person name="Na H."/>
            <person name="Kennedy M."/>
            <person name="Barry K."/>
            <person name="Grigoriev I.V."/>
            <person name="Miller A.N."/>
            <person name="O'Donnell K."/>
            <person name="Stajich J.E."/>
            <person name="Bonito G."/>
        </authorList>
    </citation>
    <scope>NUCLEOTIDE SEQUENCE [LARGE SCALE GENOMIC DNA]</scope>
    <source>
        <strain evidence="2 3">AD045</strain>
    </source>
</reference>
<dbReference type="Proteomes" id="UP001194696">
    <property type="component" value="Unassembled WGS sequence"/>
</dbReference>
<evidence type="ECO:0000256" key="1">
    <source>
        <dbReference type="SAM" id="MobiDB-lite"/>
    </source>
</evidence>
<proteinExistence type="predicted"/>
<organism evidence="2 3">
    <name type="scientific">Linnemannia gamsii</name>
    <dbReference type="NCBI Taxonomy" id="64522"/>
    <lineage>
        <taxon>Eukaryota</taxon>
        <taxon>Fungi</taxon>
        <taxon>Fungi incertae sedis</taxon>
        <taxon>Mucoromycota</taxon>
        <taxon>Mortierellomycotina</taxon>
        <taxon>Mortierellomycetes</taxon>
        <taxon>Mortierellales</taxon>
        <taxon>Mortierellaceae</taxon>
        <taxon>Linnemannia</taxon>
    </lineage>
</organism>
<evidence type="ECO:0000313" key="2">
    <source>
        <dbReference type="EMBL" id="KAG0288366.1"/>
    </source>
</evidence>
<gene>
    <name evidence="2" type="ORF">BGZ96_007840</name>
</gene>
<feature type="region of interest" description="Disordered" evidence="1">
    <location>
        <begin position="1"/>
        <end position="39"/>
    </location>
</feature>
<name>A0ABQ7K086_9FUNG</name>
<accession>A0ABQ7K086</accession>
<feature type="compositionally biased region" description="Acidic residues" evidence="1">
    <location>
        <begin position="27"/>
        <end position="37"/>
    </location>
</feature>